<name>A0A5N5TF90_9CRUS</name>
<accession>A0A5N5TF90</accession>
<evidence type="ECO:0000256" key="1">
    <source>
        <dbReference type="SAM" id="Phobius"/>
    </source>
</evidence>
<sequence length="150" mass="17724">MKNLLSVNIKKLKFCRIHDNELNNLSSYNLTKLSFDLKLVFNKSGIHYNQSKANFVLLCMDVQFTKFLVYIHFPRVEQSTLELFNGKNWAPEPQFAFPYFKGKSLYTFSILAYTPLNILCINFWLRAASKIAFKFTSHEEHFKNFCITMR</sequence>
<organism evidence="2 3">
    <name type="scientific">Armadillidium nasatum</name>
    <dbReference type="NCBI Taxonomy" id="96803"/>
    <lineage>
        <taxon>Eukaryota</taxon>
        <taxon>Metazoa</taxon>
        <taxon>Ecdysozoa</taxon>
        <taxon>Arthropoda</taxon>
        <taxon>Crustacea</taxon>
        <taxon>Multicrustacea</taxon>
        <taxon>Malacostraca</taxon>
        <taxon>Eumalacostraca</taxon>
        <taxon>Peracarida</taxon>
        <taxon>Isopoda</taxon>
        <taxon>Oniscidea</taxon>
        <taxon>Crinocheta</taxon>
        <taxon>Armadillidiidae</taxon>
        <taxon>Armadillidium</taxon>
    </lineage>
</organism>
<keyword evidence="3" id="KW-1185">Reference proteome</keyword>
<dbReference type="Proteomes" id="UP000326759">
    <property type="component" value="Unassembled WGS sequence"/>
</dbReference>
<keyword evidence="1" id="KW-0812">Transmembrane</keyword>
<gene>
    <name evidence="2" type="ORF">Anas_14459</name>
</gene>
<reference evidence="2 3" key="1">
    <citation type="journal article" date="2019" name="PLoS Biol.">
        <title>Sex chromosomes control vertical transmission of feminizing Wolbachia symbionts in an isopod.</title>
        <authorList>
            <person name="Becking T."/>
            <person name="Chebbi M.A."/>
            <person name="Giraud I."/>
            <person name="Moumen B."/>
            <person name="Laverre T."/>
            <person name="Caubet Y."/>
            <person name="Peccoud J."/>
            <person name="Gilbert C."/>
            <person name="Cordaux R."/>
        </authorList>
    </citation>
    <scope>NUCLEOTIDE SEQUENCE [LARGE SCALE GENOMIC DNA]</scope>
    <source>
        <strain evidence="2">ANa2</strain>
        <tissue evidence="2">Whole body excluding digestive tract and cuticle</tissue>
    </source>
</reference>
<dbReference type="AlphaFoldDB" id="A0A5N5TF90"/>
<proteinExistence type="predicted"/>
<keyword evidence="1" id="KW-1133">Transmembrane helix</keyword>
<evidence type="ECO:0000313" key="3">
    <source>
        <dbReference type="Proteomes" id="UP000326759"/>
    </source>
</evidence>
<evidence type="ECO:0000313" key="2">
    <source>
        <dbReference type="EMBL" id="KAB7503600.1"/>
    </source>
</evidence>
<feature type="transmembrane region" description="Helical" evidence="1">
    <location>
        <begin position="105"/>
        <end position="125"/>
    </location>
</feature>
<dbReference type="EMBL" id="SEYY01004821">
    <property type="protein sequence ID" value="KAB7503600.1"/>
    <property type="molecule type" value="Genomic_DNA"/>
</dbReference>
<comment type="caution">
    <text evidence="2">The sequence shown here is derived from an EMBL/GenBank/DDBJ whole genome shotgun (WGS) entry which is preliminary data.</text>
</comment>
<keyword evidence="1" id="KW-0472">Membrane</keyword>
<protein>
    <submittedName>
        <fullName evidence="2">Uncharacterized protein</fullName>
    </submittedName>
</protein>